<dbReference type="Proteomes" id="UP000054639">
    <property type="component" value="Unassembled WGS sequence"/>
</dbReference>
<gene>
    <name evidence="2" type="ORF">Lqua_0128</name>
    <name evidence="3" type="ORF">NCTC12376_00376</name>
</gene>
<reference evidence="2 4" key="1">
    <citation type="submission" date="2015-11" db="EMBL/GenBank/DDBJ databases">
        <title>Genomic analysis of 38 Legionella species identifies large and diverse effector repertoires.</title>
        <authorList>
            <person name="Burstein D."/>
            <person name="Amaro F."/>
            <person name="Zusman T."/>
            <person name="Lifshitz Z."/>
            <person name="Cohen O."/>
            <person name="Gilbert J.A."/>
            <person name="Pupko T."/>
            <person name="Shuman H.A."/>
            <person name="Segal G."/>
        </authorList>
    </citation>
    <scope>NUCLEOTIDE SEQUENCE [LARGE SCALE GENOMIC DNA]</scope>
    <source>
        <strain evidence="2 4">ATCC 49507</strain>
    </source>
</reference>
<evidence type="ECO:0000313" key="3">
    <source>
        <dbReference type="EMBL" id="STY16585.1"/>
    </source>
</evidence>
<dbReference type="Proteomes" id="UP000254230">
    <property type="component" value="Unassembled WGS sequence"/>
</dbReference>
<feature type="compositionally biased region" description="Polar residues" evidence="1">
    <location>
        <begin position="36"/>
        <end position="49"/>
    </location>
</feature>
<organism evidence="3 5">
    <name type="scientific">Legionella quateirensis</name>
    <dbReference type="NCBI Taxonomy" id="45072"/>
    <lineage>
        <taxon>Bacteria</taxon>
        <taxon>Pseudomonadati</taxon>
        <taxon>Pseudomonadota</taxon>
        <taxon>Gammaproteobacteria</taxon>
        <taxon>Legionellales</taxon>
        <taxon>Legionellaceae</taxon>
        <taxon>Legionella</taxon>
    </lineage>
</organism>
<evidence type="ECO:0000313" key="4">
    <source>
        <dbReference type="Proteomes" id="UP000054639"/>
    </source>
</evidence>
<evidence type="ECO:0000256" key="1">
    <source>
        <dbReference type="SAM" id="MobiDB-lite"/>
    </source>
</evidence>
<sequence>MDINSTSKMLAKMHGQRKSSGTDTVYAEDSSEPIDANTNQFTSAPQLKPSSKMEDVLTNSLRANLSKEFSPME</sequence>
<proteinExistence type="predicted"/>
<feature type="region of interest" description="Disordered" evidence="1">
    <location>
        <begin position="1"/>
        <end position="55"/>
    </location>
</feature>
<protein>
    <submittedName>
        <fullName evidence="3">Uncharacterized protein</fullName>
    </submittedName>
</protein>
<name>A0A378KPU6_9GAMM</name>
<accession>A0A378KPU6</accession>
<keyword evidence="4" id="KW-1185">Reference proteome</keyword>
<dbReference type="RefSeq" id="WP_058472387.1">
    <property type="nucleotide sequence ID" value="NZ_CAAAIL010000006.1"/>
</dbReference>
<evidence type="ECO:0000313" key="2">
    <source>
        <dbReference type="EMBL" id="KTD55411.1"/>
    </source>
</evidence>
<dbReference type="EMBL" id="UGOW01000001">
    <property type="protein sequence ID" value="STY16585.1"/>
    <property type="molecule type" value="Genomic_DNA"/>
</dbReference>
<reference evidence="3 5" key="2">
    <citation type="submission" date="2018-06" db="EMBL/GenBank/DDBJ databases">
        <authorList>
            <consortium name="Pathogen Informatics"/>
            <person name="Doyle S."/>
        </authorList>
    </citation>
    <scope>NUCLEOTIDE SEQUENCE [LARGE SCALE GENOMIC DNA]</scope>
    <source>
        <strain evidence="3 5">NCTC12376</strain>
    </source>
</reference>
<evidence type="ECO:0000313" key="5">
    <source>
        <dbReference type="Proteomes" id="UP000254230"/>
    </source>
</evidence>
<dbReference type="EMBL" id="LNYR01000001">
    <property type="protein sequence ID" value="KTD55411.1"/>
    <property type="molecule type" value="Genomic_DNA"/>
</dbReference>
<dbReference type="AlphaFoldDB" id="A0A378KPU6"/>
<dbReference type="STRING" id="45072.Lqua_0128"/>
<dbReference type="OrthoDB" id="5652331at2"/>